<dbReference type="InterPro" id="IPR000792">
    <property type="entry name" value="Tscrpt_reg_LuxR_C"/>
</dbReference>
<feature type="transmembrane region" description="Helical" evidence="4">
    <location>
        <begin position="123"/>
        <end position="141"/>
    </location>
</feature>
<feature type="transmembrane region" description="Helical" evidence="4">
    <location>
        <begin position="52"/>
        <end position="73"/>
    </location>
</feature>
<evidence type="ECO:0000256" key="4">
    <source>
        <dbReference type="SAM" id="Phobius"/>
    </source>
</evidence>
<feature type="transmembrane region" description="Helical" evidence="4">
    <location>
        <begin position="176"/>
        <end position="197"/>
    </location>
</feature>
<dbReference type="PROSITE" id="PS50043">
    <property type="entry name" value="HTH_LUXR_2"/>
    <property type="match status" value="1"/>
</dbReference>
<feature type="transmembrane region" description="Helical" evidence="4">
    <location>
        <begin position="21"/>
        <end position="46"/>
    </location>
</feature>
<evidence type="ECO:0000313" key="6">
    <source>
        <dbReference type="EMBL" id="EJZ84851.1"/>
    </source>
</evidence>
<comment type="caution">
    <text evidence="6">The sequence shown here is derived from an EMBL/GenBank/DDBJ whole genome shotgun (WGS) entry which is preliminary data.</text>
</comment>
<feature type="domain" description="HTH luxR-type" evidence="5">
    <location>
        <begin position="297"/>
        <end position="362"/>
    </location>
</feature>
<dbReference type="PANTHER" id="PTHR44688">
    <property type="entry name" value="DNA-BINDING TRANSCRIPTIONAL ACTIVATOR DEVR_DOSR"/>
    <property type="match status" value="1"/>
</dbReference>
<dbReference type="AlphaFoldDB" id="K0YMZ7"/>
<evidence type="ECO:0000256" key="1">
    <source>
        <dbReference type="ARBA" id="ARBA00023015"/>
    </source>
</evidence>
<feature type="transmembrane region" description="Helical" evidence="4">
    <location>
        <begin position="241"/>
        <end position="261"/>
    </location>
</feature>
<dbReference type="PRINTS" id="PR00038">
    <property type="entry name" value="HTHLUXR"/>
</dbReference>
<accession>K0YMZ7</accession>
<feature type="transmembrane region" description="Helical" evidence="4">
    <location>
        <begin position="93"/>
        <end position="111"/>
    </location>
</feature>
<keyword evidence="1" id="KW-0805">Transcription regulation</keyword>
<evidence type="ECO:0000256" key="2">
    <source>
        <dbReference type="ARBA" id="ARBA00023125"/>
    </source>
</evidence>
<keyword evidence="7" id="KW-1185">Reference proteome</keyword>
<proteinExistence type="predicted"/>
<dbReference type="Gene3D" id="1.10.10.10">
    <property type="entry name" value="Winged helix-like DNA-binding domain superfamily/Winged helix DNA-binding domain"/>
    <property type="match status" value="1"/>
</dbReference>
<keyword evidence="4" id="KW-0472">Membrane</keyword>
<dbReference type="SMART" id="SM00421">
    <property type="entry name" value="HTH_LUXR"/>
    <property type="match status" value="1"/>
</dbReference>
<dbReference type="InParanoid" id="K0YMZ7"/>
<keyword evidence="4" id="KW-0812">Transmembrane</keyword>
<reference evidence="6 7" key="1">
    <citation type="submission" date="2012-08" db="EMBL/GenBank/DDBJ databases">
        <title>The Genome Sequence of Slackia piriformis YIT 12062.</title>
        <authorList>
            <consortium name="The Broad Institute Genome Sequencing Platform"/>
            <person name="Earl A."/>
            <person name="Ward D."/>
            <person name="Feldgarden M."/>
            <person name="Gevers D."/>
            <person name="Morotomi M."/>
            <person name="Walker B."/>
            <person name="Young S.K."/>
            <person name="Zeng Q."/>
            <person name="Gargeya S."/>
            <person name="Fitzgerald M."/>
            <person name="Haas B."/>
            <person name="Abouelleil A."/>
            <person name="Alvarado L."/>
            <person name="Arachchi H.M."/>
            <person name="Berlin A.M."/>
            <person name="Chapman S.B."/>
            <person name="Goldberg J."/>
            <person name="Griggs A."/>
            <person name="Gujja S."/>
            <person name="Hansen M."/>
            <person name="Howarth C."/>
            <person name="Imamovic A."/>
            <person name="Larimer J."/>
            <person name="McCowen C."/>
            <person name="Montmayeur A."/>
            <person name="Murphy C."/>
            <person name="Neiman D."/>
            <person name="Pearson M."/>
            <person name="Priest M."/>
            <person name="Roberts A."/>
            <person name="Saif S."/>
            <person name="Shea T."/>
            <person name="Sisk P."/>
            <person name="Sykes S."/>
            <person name="Wortman J."/>
            <person name="Nusbaum C."/>
            <person name="Birren B."/>
        </authorList>
    </citation>
    <scope>NUCLEOTIDE SEQUENCE [LARGE SCALE GENOMIC DNA]</scope>
    <source>
        <strain evidence="6 7">YIT 12062</strain>
    </source>
</reference>
<dbReference type="GO" id="GO:0006355">
    <property type="term" value="P:regulation of DNA-templated transcription"/>
    <property type="evidence" value="ECO:0007669"/>
    <property type="project" value="InterPro"/>
</dbReference>
<keyword evidence="4" id="KW-1133">Transmembrane helix</keyword>
<dbReference type="GO" id="GO:0003677">
    <property type="term" value="F:DNA binding"/>
    <property type="evidence" value="ECO:0007669"/>
    <property type="project" value="UniProtKB-KW"/>
</dbReference>
<dbReference type="PANTHER" id="PTHR44688:SF16">
    <property type="entry name" value="DNA-BINDING TRANSCRIPTIONAL ACTIVATOR DEVR_DOSR"/>
    <property type="match status" value="1"/>
</dbReference>
<dbReference type="Proteomes" id="UP000006069">
    <property type="component" value="Unassembled WGS sequence"/>
</dbReference>
<organism evidence="6 7">
    <name type="scientific">Slackia piriformis YIT 12062</name>
    <dbReference type="NCBI Taxonomy" id="742818"/>
    <lineage>
        <taxon>Bacteria</taxon>
        <taxon>Bacillati</taxon>
        <taxon>Actinomycetota</taxon>
        <taxon>Coriobacteriia</taxon>
        <taxon>Eggerthellales</taxon>
        <taxon>Eggerthellaceae</taxon>
        <taxon>Slackia</taxon>
    </lineage>
</organism>
<dbReference type="InterPro" id="IPR036388">
    <property type="entry name" value="WH-like_DNA-bd_sf"/>
</dbReference>
<dbReference type="RefSeq" id="WP_009138690.1">
    <property type="nucleotide sequence ID" value="NZ_JH815198.1"/>
</dbReference>
<evidence type="ECO:0000313" key="7">
    <source>
        <dbReference type="Proteomes" id="UP000006069"/>
    </source>
</evidence>
<keyword evidence="2" id="KW-0238">DNA-binding</keyword>
<dbReference type="PATRIC" id="fig|742818.3.peg.506"/>
<dbReference type="eggNOG" id="COG2197">
    <property type="taxonomic scope" value="Bacteria"/>
</dbReference>
<gene>
    <name evidence="6" type="ORF">HMPREF9451_00460</name>
</gene>
<dbReference type="EMBL" id="ADMD01000001">
    <property type="protein sequence ID" value="EJZ84851.1"/>
    <property type="molecule type" value="Genomic_DNA"/>
</dbReference>
<dbReference type="SUPFAM" id="SSF46894">
    <property type="entry name" value="C-terminal effector domain of the bipartite response regulators"/>
    <property type="match status" value="1"/>
</dbReference>
<sequence length="376" mass="42291">MACRYLRRNRWAVIVILWSELYGCLGPVRVALYYSASIVAAALIVYTMKGFLFPWFATFLFMLPIGSLVSLSLAFDSLSEKERPSAPFAEATFPWKLAIWMAAYSFAYGLAQSQLTTSIFGPHSSPGVLAIGAFVFFGVALRKRKFDFSAIFHVALPLAVAAFLFVPVVGNFNQTFTALCIAAAYTACSILLMIILTNMCYRQGISALWLFCIERSVRMIFNALGREARDPILELSIGIDSSYILSIVVVILVIVSSIILLTERSITAQWSIGIKTSDAKRAEEIVREDLLKNRSREIALNYRLSLREEEILTLLAQRKRNTAIASELFISEQTVKTHIRNLYKKLDVHSRDELFDLVENIDAKRAITSSVDEDYR</sequence>
<evidence type="ECO:0000259" key="5">
    <source>
        <dbReference type="PROSITE" id="PS50043"/>
    </source>
</evidence>
<evidence type="ECO:0000256" key="3">
    <source>
        <dbReference type="ARBA" id="ARBA00023163"/>
    </source>
</evidence>
<dbReference type="InterPro" id="IPR016032">
    <property type="entry name" value="Sig_transdc_resp-reg_C-effctor"/>
</dbReference>
<protein>
    <recommendedName>
        <fullName evidence="5">HTH luxR-type domain-containing protein</fullName>
    </recommendedName>
</protein>
<dbReference type="HOGENOM" id="CLU_027066_3_1_11"/>
<dbReference type="CDD" id="cd06170">
    <property type="entry name" value="LuxR_C_like"/>
    <property type="match status" value="1"/>
</dbReference>
<keyword evidence="3" id="KW-0804">Transcription</keyword>
<feature type="transmembrane region" description="Helical" evidence="4">
    <location>
        <begin position="148"/>
        <end position="170"/>
    </location>
</feature>
<name>K0YMZ7_9ACTN</name>
<dbReference type="Pfam" id="PF00196">
    <property type="entry name" value="GerE"/>
    <property type="match status" value="1"/>
</dbReference>